<dbReference type="InterPro" id="IPR004640">
    <property type="entry name" value="HscB"/>
</dbReference>
<dbReference type="InterPro" id="IPR036869">
    <property type="entry name" value="J_dom_sf"/>
</dbReference>
<dbReference type="PANTHER" id="PTHR14021">
    <property type="entry name" value="IRON-SULFUR CLUSTER CO-CHAPERONE PROTEIN HSCB"/>
    <property type="match status" value="1"/>
</dbReference>
<dbReference type="CDD" id="cd06257">
    <property type="entry name" value="DnaJ"/>
    <property type="match status" value="1"/>
</dbReference>
<evidence type="ECO:0000256" key="5">
    <source>
        <dbReference type="ARBA" id="ARBA00023128"/>
    </source>
</evidence>
<dbReference type="SUPFAM" id="SSF46565">
    <property type="entry name" value="Chaperone J-domain"/>
    <property type="match status" value="1"/>
</dbReference>
<dbReference type="InterPro" id="IPR036386">
    <property type="entry name" value="HscB_C_sf"/>
</dbReference>
<evidence type="ECO:0000313" key="9">
    <source>
        <dbReference type="Proteomes" id="UP001209878"/>
    </source>
</evidence>
<dbReference type="InterPro" id="IPR001623">
    <property type="entry name" value="DnaJ_domain"/>
</dbReference>
<dbReference type="InterPro" id="IPR009073">
    <property type="entry name" value="HscB_oligo_C"/>
</dbReference>
<dbReference type="AlphaFoldDB" id="A0AAD9P8Q3"/>
<comment type="caution">
    <text evidence="8">The sequence shown here is derived from an EMBL/GenBank/DDBJ whole genome shotgun (WGS) entry which is preliminary data.</text>
</comment>
<evidence type="ECO:0000256" key="6">
    <source>
        <dbReference type="ARBA" id="ARBA00023186"/>
    </source>
</evidence>
<evidence type="ECO:0000259" key="7">
    <source>
        <dbReference type="PROSITE" id="PS50076"/>
    </source>
</evidence>
<reference evidence="8" key="1">
    <citation type="journal article" date="2023" name="Mol. Biol. Evol.">
        <title>Third-Generation Sequencing Reveals the Adaptive Role of the Epigenome in Three Deep-Sea Polychaetes.</title>
        <authorList>
            <person name="Perez M."/>
            <person name="Aroh O."/>
            <person name="Sun Y."/>
            <person name="Lan Y."/>
            <person name="Juniper S.K."/>
            <person name="Young C.R."/>
            <person name="Angers B."/>
            <person name="Qian P.Y."/>
        </authorList>
    </citation>
    <scope>NUCLEOTIDE SEQUENCE</scope>
    <source>
        <strain evidence="8">R07B-5</strain>
    </source>
</reference>
<evidence type="ECO:0000256" key="4">
    <source>
        <dbReference type="ARBA" id="ARBA00022490"/>
    </source>
</evidence>
<dbReference type="SMART" id="SM00271">
    <property type="entry name" value="DnaJ"/>
    <property type="match status" value="1"/>
</dbReference>
<dbReference type="FunFam" id="1.20.1280.20:FF:000002">
    <property type="entry name" value="HscB mitochondrial iron-sulfur cluster co-chaperone"/>
    <property type="match status" value="1"/>
</dbReference>
<gene>
    <name evidence="8" type="ORF">NP493_91g05037</name>
</gene>
<evidence type="ECO:0000256" key="2">
    <source>
        <dbReference type="ARBA" id="ARBA00004496"/>
    </source>
</evidence>
<sequence length="284" mass="32677">MYRSVYAVQCITANACYRRCNKVYRLAAAQLHDLHARPCHPMHSRCMCPAQSVRIEPALALPSALSNRKVHTLAEDTHTRRYATAHKLQCWKCGRDLEEFVERFCSCGMVQSVNEYVNYFDVMGVPVTFDLDRATLHGIFRNLQKDLHPDKFSKRSELEREYSEQQSSLINKAYTTLVKPLSRGQYLLEILGHPVEEIDKADDPAFLVEMMELNEELEEAHSLEEVHKIKEKNGQTISDITAEIAKAFQNDTIQDAKALLIKLNYYSNVDEKIKAIQQMYTGEM</sequence>
<dbReference type="Pfam" id="PF07743">
    <property type="entry name" value="HSCB_C"/>
    <property type="match status" value="1"/>
</dbReference>
<dbReference type="NCBIfam" id="TIGR00714">
    <property type="entry name" value="hscB"/>
    <property type="match status" value="1"/>
</dbReference>
<organism evidence="8 9">
    <name type="scientific">Ridgeia piscesae</name>
    <name type="common">Tubeworm</name>
    <dbReference type="NCBI Taxonomy" id="27915"/>
    <lineage>
        <taxon>Eukaryota</taxon>
        <taxon>Metazoa</taxon>
        <taxon>Spiralia</taxon>
        <taxon>Lophotrochozoa</taxon>
        <taxon>Annelida</taxon>
        <taxon>Polychaeta</taxon>
        <taxon>Sedentaria</taxon>
        <taxon>Canalipalpata</taxon>
        <taxon>Sabellida</taxon>
        <taxon>Siboglinidae</taxon>
        <taxon>Ridgeia</taxon>
    </lineage>
</organism>
<dbReference type="GO" id="GO:0051087">
    <property type="term" value="F:protein-folding chaperone binding"/>
    <property type="evidence" value="ECO:0007669"/>
    <property type="project" value="InterPro"/>
</dbReference>
<dbReference type="GO" id="GO:0001671">
    <property type="term" value="F:ATPase activator activity"/>
    <property type="evidence" value="ECO:0007669"/>
    <property type="project" value="InterPro"/>
</dbReference>
<comment type="similarity">
    <text evidence="3">Belongs to the HscB family.</text>
</comment>
<dbReference type="PANTHER" id="PTHR14021:SF15">
    <property type="entry name" value="IRON-SULFUR CLUSTER CO-CHAPERONE PROTEIN HSCB"/>
    <property type="match status" value="1"/>
</dbReference>
<dbReference type="HAMAP" id="MF_00682">
    <property type="entry name" value="HscB"/>
    <property type="match status" value="1"/>
</dbReference>
<dbReference type="GO" id="GO:0044571">
    <property type="term" value="P:[2Fe-2S] cluster assembly"/>
    <property type="evidence" value="ECO:0007669"/>
    <property type="project" value="InterPro"/>
</dbReference>
<dbReference type="GO" id="GO:0051259">
    <property type="term" value="P:protein complex oligomerization"/>
    <property type="evidence" value="ECO:0007669"/>
    <property type="project" value="InterPro"/>
</dbReference>
<feature type="domain" description="J" evidence="7">
    <location>
        <begin position="118"/>
        <end position="192"/>
    </location>
</feature>
<protein>
    <recommendedName>
        <fullName evidence="7">J domain-containing protein</fullName>
    </recommendedName>
</protein>
<proteinExistence type="inferred from homology"/>
<comment type="subcellular location">
    <subcellularLocation>
        <location evidence="2">Cytoplasm</location>
    </subcellularLocation>
    <subcellularLocation>
        <location evidence="1">Mitochondrion</location>
    </subcellularLocation>
</comment>
<keyword evidence="9" id="KW-1185">Reference proteome</keyword>
<evidence type="ECO:0000256" key="1">
    <source>
        <dbReference type="ARBA" id="ARBA00004173"/>
    </source>
</evidence>
<evidence type="ECO:0000256" key="3">
    <source>
        <dbReference type="ARBA" id="ARBA00010476"/>
    </source>
</evidence>
<dbReference type="Gene3D" id="1.20.1280.20">
    <property type="entry name" value="HscB, C-terminal domain"/>
    <property type="match status" value="1"/>
</dbReference>
<dbReference type="GO" id="GO:0005739">
    <property type="term" value="C:mitochondrion"/>
    <property type="evidence" value="ECO:0007669"/>
    <property type="project" value="UniProtKB-SubCell"/>
</dbReference>
<dbReference type="SUPFAM" id="SSF47144">
    <property type="entry name" value="HSC20 (HSCB), C-terminal oligomerisation domain"/>
    <property type="match status" value="1"/>
</dbReference>
<dbReference type="PROSITE" id="PS50076">
    <property type="entry name" value="DNAJ_2"/>
    <property type="match status" value="1"/>
</dbReference>
<dbReference type="Gene3D" id="1.10.287.110">
    <property type="entry name" value="DnaJ domain"/>
    <property type="match status" value="1"/>
</dbReference>
<evidence type="ECO:0000313" key="8">
    <source>
        <dbReference type="EMBL" id="KAK2190052.1"/>
    </source>
</evidence>
<keyword evidence="5" id="KW-0496">Mitochondrion</keyword>
<keyword evidence="4" id="KW-0963">Cytoplasm</keyword>
<dbReference type="EMBL" id="JAODUO010000090">
    <property type="protein sequence ID" value="KAK2190052.1"/>
    <property type="molecule type" value="Genomic_DNA"/>
</dbReference>
<dbReference type="Proteomes" id="UP001209878">
    <property type="component" value="Unassembled WGS sequence"/>
</dbReference>
<accession>A0AAD9P8Q3</accession>
<name>A0AAD9P8Q3_RIDPI</name>
<keyword evidence="6" id="KW-0143">Chaperone</keyword>